<protein>
    <submittedName>
        <fullName evidence="1">Proactivator polypeptide</fullName>
    </submittedName>
</protein>
<name>A0A0D6B465_RHOSU</name>
<dbReference type="Proteomes" id="UP000064912">
    <property type="component" value="Chromosome"/>
</dbReference>
<dbReference type="EMBL" id="AP014800">
    <property type="protein sequence ID" value="BAQ69882.1"/>
    <property type="molecule type" value="Genomic_DNA"/>
</dbReference>
<dbReference type="PATRIC" id="fig|35806.4.peg.2812"/>
<organism evidence="1 2">
    <name type="scientific">Rhodovulum sulfidophilum</name>
    <name type="common">Rhodobacter sulfidophilus</name>
    <dbReference type="NCBI Taxonomy" id="35806"/>
    <lineage>
        <taxon>Bacteria</taxon>
        <taxon>Pseudomonadati</taxon>
        <taxon>Pseudomonadota</taxon>
        <taxon>Alphaproteobacteria</taxon>
        <taxon>Rhodobacterales</taxon>
        <taxon>Paracoccaceae</taxon>
        <taxon>Rhodovulum</taxon>
    </lineage>
</organism>
<dbReference type="KEGG" id="rsu:NHU_02735"/>
<evidence type="ECO:0000313" key="2">
    <source>
        <dbReference type="Proteomes" id="UP000064912"/>
    </source>
</evidence>
<proteinExistence type="predicted"/>
<evidence type="ECO:0000313" key="1">
    <source>
        <dbReference type="EMBL" id="BAQ69882.1"/>
    </source>
</evidence>
<reference evidence="1 2" key="1">
    <citation type="submission" date="2015-02" db="EMBL/GenBank/DDBJ databases">
        <title>Genome sequene of Rhodovulum sulfidophilum DSM 2351.</title>
        <authorList>
            <person name="Nagao N."/>
        </authorList>
    </citation>
    <scope>NUCLEOTIDE SEQUENCE [LARGE SCALE GENOMIC DNA]</scope>
    <source>
        <strain evidence="1 2">DSM 2351</strain>
    </source>
</reference>
<accession>A0A0D6B465</accession>
<gene>
    <name evidence="1" type="ORF">NHU_02735</name>
</gene>
<dbReference type="AlphaFoldDB" id="A0A0D6B465"/>
<sequence>MTQKDTAPSQRETLTSDDIVSRILGFTLFCMGFSRAPADQVARGRGWLDEAGQPTADGKALIEALMSRDSAYGVYKMVY</sequence>